<keyword evidence="3" id="KW-0687">Ribonucleoprotein</keyword>
<comment type="caution">
    <text evidence="3">The sequence shown here is derived from an EMBL/GenBank/DDBJ whole genome shotgun (WGS) entry which is preliminary data.</text>
</comment>
<dbReference type="GO" id="GO:0005840">
    <property type="term" value="C:ribosome"/>
    <property type="evidence" value="ECO:0007669"/>
    <property type="project" value="UniProtKB-KW"/>
</dbReference>
<evidence type="ECO:0000256" key="1">
    <source>
        <dbReference type="SAM" id="MobiDB-lite"/>
    </source>
</evidence>
<dbReference type="GO" id="GO:0016747">
    <property type="term" value="F:acyltransferase activity, transferring groups other than amino-acyl groups"/>
    <property type="evidence" value="ECO:0007669"/>
    <property type="project" value="InterPro"/>
</dbReference>
<dbReference type="AlphaFoldDB" id="A0A852ZB25"/>
<dbReference type="PANTHER" id="PTHR13170:SF16">
    <property type="entry name" value="PROTEIN O-GLCNACASE"/>
    <property type="match status" value="1"/>
</dbReference>
<organism evidence="3 4">
    <name type="scientific">Actinopolyspora biskrensis</name>
    <dbReference type="NCBI Taxonomy" id="1470178"/>
    <lineage>
        <taxon>Bacteria</taxon>
        <taxon>Bacillati</taxon>
        <taxon>Actinomycetota</taxon>
        <taxon>Actinomycetes</taxon>
        <taxon>Actinopolysporales</taxon>
        <taxon>Actinopolysporaceae</taxon>
        <taxon>Actinopolyspora</taxon>
    </lineage>
</organism>
<dbReference type="RefSeq" id="WP_179536160.1">
    <property type="nucleotide sequence ID" value="NZ_JACBYW010000005.1"/>
</dbReference>
<feature type="domain" description="N-acetyltransferase" evidence="2">
    <location>
        <begin position="64"/>
        <end position="207"/>
    </location>
</feature>
<name>A0A852ZB25_9ACTN</name>
<evidence type="ECO:0000313" key="3">
    <source>
        <dbReference type="EMBL" id="NYH79797.1"/>
    </source>
</evidence>
<protein>
    <submittedName>
        <fullName evidence="3">Ribosomal protein S18 acetylase RimI-like enzyme</fullName>
    </submittedName>
</protein>
<dbReference type="PANTHER" id="PTHR13170">
    <property type="entry name" value="O-GLCNACASE"/>
    <property type="match status" value="1"/>
</dbReference>
<keyword evidence="3" id="KW-0689">Ribosomal protein</keyword>
<reference evidence="3 4" key="1">
    <citation type="submission" date="2020-07" db="EMBL/GenBank/DDBJ databases">
        <title>Genomic Encyclopedia of Type Strains, Phase III (KMG-III): the genomes of soil and plant-associated and newly described type strains.</title>
        <authorList>
            <person name="Whitman W."/>
        </authorList>
    </citation>
    <scope>NUCLEOTIDE SEQUENCE [LARGE SCALE GENOMIC DNA]</scope>
    <source>
        <strain evidence="3 4">CECT 8576</strain>
    </source>
</reference>
<dbReference type="Gene3D" id="3.40.630.30">
    <property type="match status" value="1"/>
</dbReference>
<dbReference type="Proteomes" id="UP000548304">
    <property type="component" value="Unassembled WGS sequence"/>
</dbReference>
<dbReference type="EMBL" id="JACBYW010000005">
    <property type="protein sequence ID" value="NYH79797.1"/>
    <property type="molecule type" value="Genomic_DNA"/>
</dbReference>
<keyword evidence="4" id="KW-1185">Reference proteome</keyword>
<dbReference type="InterPro" id="IPR016181">
    <property type="entry name" value="Acyl_CoA_acyltransferase"/>
</dbReference>
<dbReference type="InterPro" id="IPR051822">
    <property type="entry name" value="Glycosyl_Hydrolase_84"/>
</dbReference>
<dbReference type="InterPro" id="IPR000182">
    <property type="entry name" value="GNAT_dom"/>
</dbReference>
<gene>
    <name evidence="3" type="ORF">FHR84_003135</name>
</gene>
<feature type="region of interest" description="Disordered" evidence="1">
    <location>
        <begin position="88"/>
        <end position="107"/>
    </location>
</feature>
<dbReference type="Pfam" id="PF00583">
    <property type="entry name" value="Acetyltransf_1"/>
    <property type="match status" value="1"/>
</dbReference>
<dbReference type="PROSITE" id="PS51186">
    <property type="entry name" value="GNAT"/>
    <property type="match status" value="1"/>
</dbReference>
<dbReference type="SUPFAM" id="SSF55729">
    <property type="entry name" value="Acyl-CoA N-acyltransferases (Nat)"/>
    <property type="match status" value="1"/>
</dbReference>
<proteinExistence type="predicted"/>
<sequence length="208" mass="22717">MIVRGCRPGDEVDVRRICVATGDAGEHSRNILREPELMAHVFASPYLALHPELCFVAESSGQTLGYVVAALDSVEFYRRWEQEFSPRFARSHPAPPAGGGRGESERVEDADGQLRVLLHRPRTMLLPDTDVYPSHLHINVLSGARRMGVGKALLRVLFETLAAAGSPGVQLGVRATNASAHAFYRAVGMTRLPLDEGPAIRFGRPLGR</sequence>
<evidence type="ECO:0000259" key="2">
    <source>
        <dbReference type="PROSITE" id="PS51186"/>
    </source>
</evidence>
<accession>A0A852ZB25</accession>
<evidence type="ECO:0000313" key="4">
    <source>
        <dbReference type="Proteomes" id="UP000548304"/>
    </source>
</evidence>